<evidence type="ECO:0000313" key="2">
    <source>
        <dbReference type="Proteomes" id="UP001163046"/>
    </source>
</evidence>
<name>A0A9W9YVT5_9CNID</name>
<gene>
    <name evidence="1" type="ORF">OS493_005706</name>
</gene>
<evidence type="ECO:0000313" key="1">
    <source>
        <dbReference type="EMBL" id="KAJ7365589.1"/>
    </source>
</evidence>
<keyword evidence="2" id="KW-1185">Reference proteome</keyword>
<comment type="caution">
    <text evidence="1">The sequence shown here is derived from an EMBL/GenBank/DDBJ whole genome shotgun (WGS) entry which is preliminary data.</text>
</comment>
<dbReference type="AlphaFoldDB" id="A0A9W9YVT5"/>
<proteinExistence type="predicted"/>
<dbReference type="Proteomes" id="UP001163046">
    <property type="component" value="Unassembled WGS sequence"/>
</dbReference>
<reference evidence="1" key="1">
    <citation type="submission" date="2023-01" db="EMBL/GenBank/DDBJ databases">
        <title>Genome assembly of the deep-sea coral Lophelia pertusa.</title>
        <authorList>
            <person name="Herrera S."/>
            <person name="Cordes E."/>
        </authorList>
    </citation>
    <scope>NUCLEOTIDE SEQUENCE</scope>
    <source>
        <strain evidence="1">USNM1676648</strain>
        <tissue evidence="1">Polyp</tissue>
    </source>
</reference>
<organism evidence="1 2">
    <name type="scientific">Desmophyllum pertusum</name>
    <dbReference type="NCBI Taxonomy" id="174260"/>
    <lineage>
        <taxon>Eukaryota</taxon>
        <taxon>Metazoa</taxon>
        <taxon>Cnidaria</taxon>
        <taxon>Anthozoa</taxon>
        <taxon>Hexacorallia</taxon>
        <taxon>Scleractinia</taxon>
        <taxon>Caryophylliina</taxon>
        <taxon>Caryophylliidae</taxon>
        <taxon>Desmophyllum</taxon>
    </lineage>
</organism>
<dbReference type="EMBL" id="MU827303">
    <property type="protein sequence ID" value="KAJ7365589.1"/>
    <property type="molecule type" value="Genomic_DNA"/>
</dbReference>
<protein>
    <submittedName>
        <fullName evidence="1">Uncharacterized protein</fullName>
    </submittedName>
</protein>
<sequence>MSLKPSAEDYCNQCVSLVLTRKETNPALLEDKWGEKYKESASFPRSFVLNATPEDSQLNGEEIFVLFQLVDDCVKHDVNNVKAFVSTTVICNEESTHHESIVAEFISEIKARRAEEDTCSLEDVVNIAQTCLRFKH</sequence>
<accession>A0A9W9YVT5</accession>